<sequence>MDITQKYTHTITCILNIVHPLQTQSQKAESESVKR</sequence>
<dbReference type="Proteomes" id="UP000215196">
    <property type="component" value="Chromosome 1"/>
</dbReference>
<evidence type="ECO:0000313" key="1">
    <source>
        <dbReference type="EMBL" id="SNV50203.1"/>
    </source>
</evidence>
<accession>A0A239XVW4</accession>
<dbReference type="KEGG" id="ctak:4412677_02298"/>
<keyword evidence="2" id="KW-1185">Reference proteome</keyword>
<protein>
    <submittedName>
        <fullName evidence="1">Uncharacterized protein</fullName>
    </submittedName>
</protein>
<proteinExistence type="predicted"/>
<reference evidence="1 2" key="1">
    <citation type="submission" date="2017-06" db="EMBL/GenBank/DDBJ databases">
        <authorList>
            <consortium name="Pathogen Informatics"/>
        </authorList>
    </citation>
    <scope>NUCLEOTIDE SEQUENCE [LARGE SCALE GENOMIC DNA]</scope>
    <source>
        <strain evidence="1 2">NCTC13490</strain>
    </source>
</reference>
<evidence type="ECO:0000313" key="2">
    <source>
        <dbReference type="Proteomes" id="UP000215196"/>
    </source>
</evidence>
<organism evidence="1 2">
    <name type="scientific">Chryseobacterium taklimakanense</name>
    <dbReference type="NCBI Taxonomy" id="536441"/>
    <lineage>
        <taxon>Bacteria</taxon>
        <taxon>Pseudomonadati</taxon>
        <taxon>Bacteroidota</taxon>
        <taxon>Flavobacteriia</taxon>
        <taxon>Flavobacteriales</taxon>
        <taxon>Weeksellaceae</taxon>
        <taxon>Chryseobacterium group</taxon>
        <taxon>Chryseobacterium</taxon>
    </lineage>
</organism>
<dbReference type="EMBL" id="LT906465">
    <property type="protein sequence ID" value="SNV50203.1"/>
    <property type="molecule type" value="Genomic_DNA"/>
</dbReference>
<name>A0A239XVW4_9FLAO</name>
<dbReference type="AlphaFoldDB" id="A0A239XVW4"/>
<gene>
    <name evidence="1" type="ORF">SAMEA4412677_02298</name>
</gene>